<name>A0A2G9IGA7_PREIN</name>
<evidence type="ECO:0000313" key="2">
    <source>
        <dbReference type="Proteomes" id="UP000230500"/>
    </source>
</evidence>
<dbReference type="AlphaFoldDB" id="A0A2G9IGA7"/>
<evidence type="ECO:0000313" key="1">
    <source>
        <dbReference type="EMBL" id="PIN28776.1"/>
    </source>
</evidence>
<gene>
    <name evidence="1" type="ORF">CUC04_04860</name>
</gene>
<dbReference type="Proteomes" id="UP000230500">
    <property type="component" value="Unassembled WGS sequence"/>
</dbReference>
<dbReference type="EMBL" id="PESN01000001">
    <property type="protein sequence ID" value="PIN28776.1"/>
    <property type="molecule type" value="Genomic_DNA"/>
</dbReference>
<protein>
    <submittedName>
        <fullName evidence="1">Uncharacterized protein</fullName>
    </submittedName>
</protein>
<proteinExistence type="predicted"/>
<sequence length="539" mass="61392">MLPILFAAASCSSETDTPSQPTDPSLGEKITFEVSMAKDKKSNTRVSYHDDKVASQQNTLLWEAGDKLKVVAKVGSEYKEEIFTLSSGAGTKVAQFSGNRIPGATSYKVYYPSTVTIDKENGSATLDMGKQMQNGDNNTDHLKNLIFLEGERTSPAHSITMTMKSSIMKLDIQNVPAEVGELKKLFFVVGNRPTDDSTPVTYRYIRQLDFNENSVTFNSSKSSLTAFFSFMPDTLNLKKQDIAQVIFLGDDDKKYQYVLSIHSPVTYAAGKRYTAIVDNFYKFRSPLEYAAERNLAPDGKSFPKTDANNVSGYFTRTEAENLFTGTPKKITISSTDYIYPDNKQWFSIIPESSGINDDIMLAFTKGYMHKDREEDVKVGKLHIKTKNDYIQNSNLNTVYALRFKGWPDLWRTAWRYKIEKDLVPYTKKTTRTTPRYNYCLVIETIYLGPFDKTTVEQIAKPEFWENKTTVKRIFPFSGSTFKGASQIPDMGECSYWWVNTPKYDVYVHRENGYTINDPKWNLDGQSMVCVRPFYLDIFK</sequence>
<organism evidence="1 2">
    <name type="scientific">Prevotella intermedia</name>
    <dbReference type="NCBI Taxonomy" id="28131"/>
    <lineage>
        <taxon>Bacteria</taxon>
        <taxon>Pseudomonadati</taxon>
        <taxon>Bacteroidota</taxon>
        <taxon>Bacteroidia</taxon>
        <taxon>Bacteroidales</taxon>
        <taxon>Prevotellaceae</taxon>
        <taxon>Prevotella</taxon>
    </lineage>
</organism>
<reference evidence="1 2" key="1">
    <citation type="submission" date="2017-11" db="EMBL/GenBank/DDBJ databases">
        <title>Genome sequencing of Prevotella intermedia KCOM 2069.</title>
        <authorList>
            <person name="Kook J.-K."/>
            <person name="Park S.-N."/>
            <person name="Lim Y.K."/>
        </authorList>
    </citation>
    <scope>NUCLEOTIDE SEQUENCE [LARGE SCALE GENOMIC DNA]</scope>
    <source>
        <strain evidence="1 2">KCOM 2069</strain>
    </source>
</reference>
<accession>A0A2G9IGA7</accession>
<comment type="caution">
    <text evidence="1">The sequence shown here is derived from an EMBL/GenBank/DDBJ whole genome shotgun (WGS) entry which is preliminary data.</text>
</comment>